<dbReference type="RefSeq" id="XP_040796678.1">
    <property type="nucleotide sequence ID" value="XM_040945738.1"/>
</dbReference>
<gene>
    <name evidence="1" type="ORF">BO72DRAFT_452508</name>
</gene>
<dbReference type="CDD" id="cd06152">
    <property type="entry name" value="YjgF_YER057c_UK114_like_4"/>
    <property type="match status" value="1"/>
</dbReference>
<proteinExistence type="predicted"/>
<accession>A0A8G1RLH3</accession>
<evidence type="ECO:0000313" key="1">
    <source>
        <dbReference type="EMBL" id="RAK72666.1"/>
    </source>
</evidence>
<evidence type="ECO:0000313" key="2">
    <source>
        <dbReference type="Proteomes" id="UP000249789"/>
    </source>
</evidence>
<dbReference type="GeneID" id="63863071"/>
<keyword evidence="2" id="KW-1185">Reference proteome</keyword>
<dbReference type="InterPro" id="IPR006175">
    <property type="entry name" value="YjgF/YER057c/UK114"/>
</dbReference>
<evidence type="ECO:0008006" key="3">
    <source>
        <dbReference type="Google" id="ProtNLM"/>
    </source>
</evidence>
<protein>
    <recommendedName>
        <fullName evidence="3">YjgF-like protein</fullName>
    </recommendedName>
</protein>
<dbReference type="SUPFAM" id="SSF55298">
    <property type="entry name" value="YjgF-like"/>
    <property type="match status" value="1"/>
</dbReference>
<organism evidence="1 2">
    <name type="scientific">Aspergillus fijiensis CBS 313.89</name>
    <dbReference type="NCBI Taxonomy" id="1448319"/>
    <lineage>
        <taxon>Eukaryota</taxon>
        <taxon>Fungi</taxon>
        <taxon>Dikarya</taxon>
        <taxon>Ascomycota</taxon>
        <taxon>Pezizomycotina</taxon>
        <taxon>Eurotiomycetes</taxon>
        <taxon>Eurotiomycetidae</taxon>
        <taxon>Eurotiales</taxon>
        <taxon>Aspergillaceae</taxon>
        <taxon>Aspergillus</taxon>
    </lineage>
</organism>
<dbReference type="Gene3D" id="3.30.1330.40">
    <property type="entry name" value="RutC-like"/>
    <property type="match status" value="1"/>
</dbReference>
<dbReference type="AlphaFoldDB" id="A0A8G1RLH3"/>
<dbReference type="Pfam" id="PF01042">
    <property type="entry name" value="Ribonuc_L-PSP"/>
    <property type="match status" value="1"/>
</dbReference>
<dbReference type="InterPro" id="IPR035959">
    <property type="entry name" value="RutC-like_sf"/>
</dbReference>
<sequence>MPRKLPSYSRPGRGQHFQDEYGFSEACIAGDRMEIAGQTGMSPTSTTIPPTLEEEVAQAFANINEVILYALERARPELRAQVTTGWELVTKLRSYHVNLPQTRETIIGLMVDEVRKWCPGHQPTWTMLGIEALPFEGQNLEIEVDVYLGPSGA</sequence>
<name>A0A8G1RLH3_9EURO</name>
<dbReference type="VEuPathDB" id="FungiDB:BO72DRAFT_452508"/>
<reference evidence="1 2" key="1">
    <citation type="submission" date="2018-02" db="EMBL/GenBank/DDBJ databases">
        <title>The genomes of Aspergillus section Nigri reveals drivers in fungal speciation.</title>
        <authorList>
            <consortium name="DOE Joint Genome Institute"/>
            <person name="Vesth T.C."/>
            <person name="Nybo J."/>
            <person name="Theobald S."/>
            <person name="Brandl J."/>
            <person name="Frisvad J.C."/>
            <person name="Nielsen K.F."/>
            <person name="Lyhne E.K."/>
            <person name="Kogle M.E."/>
            <person name="Kuo A."/>
            <person name="Riley R."/>
            <person name="Clum A."/>
            <person name="Nolan M."/>
            <person name="Lipzen A."/>
            <person name="Salamov A."/>
            <person name="Henrissat B."/>
            <person name="Wiebenga A."/>
            <person name="De vries R.P."/>
            <person name="Grigoriev I.V."/>
            <person name="Mortensen U.H."/>
            <person name="Andersen M.R."/>
            <person name="Baker S.E."/>
        </authorList>
    </citation>
    <scope>NUCLEOTIDE SEQUENCE [LARGE SCALE GENOMIC DNA]</scope>
    <source>
        <strain evidence="1 2">CBS 313.89</strain>
    </source>
</reference>
<dbReference type="Proteomes" id="UP000249789">
    <property type="component" value="Unassembled WGS sequence"/>
</dbReference>
<dbReference type="EMBL" id="KZ824691">
    <property type="protein sequence ID" value="RAK72666.1"/>
    <property type="molecule type" value="Genomic_DNA"/>
</dbReference>
<dbReference type="OrthoDB" id="309640at2759"/>